<dbReference type="AlphaFoldDB" id="A0A0C2ST59"/>
<organism evidence="2 3">
    <name type="scientific">Amanita muscaria (strain Koide BX008)</name>
    <dbReference type="NCBI Taxonomy" id="946122"/>
    <lineage>
        <taxon>Eukaryota</taxon>
        <taxon>Fungi</taxon>
        <taxon>Dikarya</taxon>
        <taxon>Basidiomycota</taxon>
        <taxon>Agaricomycotina</taxon>
        <taxon>Agaricomycetes</taxon>
        <taxon>Agaricomycetidae</taxon>
        <taxon>Agaricales</taxon>
        <taxon>Pluteineae</taxon>
        <taxon>Amanitaceae</taxon>
        <taxon>Amanita</taxon>
    </lineage>
</organism>
<keyword evidence="1" id="KW-0472">Membrane</keyword>
<accession>A0A0C2ST59</accession>
<feature type="transmembrane region" description="Helical" evidence="1">
    <location>
        <begin position="312"/>
        <end position="335"/>
    </location>
</feature>
<dbReference type="OrthoDB" id="3245306at2759"/>
<dbReference type="EMBL" id="KN818377">
    <property type="protein sequence ID" value="KIL57234.1"/>
    <property type="molecule type" value="Genomic_DNA"/>
</dbReference>
<protein>
    <submittedName>
        <fullName evidence="2">Uncharacterized protein</fullName>
    </submittedName>
</protein>
<keyword evidence="1" id="KW-0812">Transmembrane</keyword>
<feature type="transmembrane region" description="Helical" evidence="1">
    <location>
        <begin position="194"/>
        <end position="212"/>
    </location>
</feature>
<dbReference type="STRING" id="946122.A0A0C2ST59"/>
<feature type="transmembrane region" description="Helical" evidence="1">
    <location>
        <begin position="233"/>
        <end position="259"/>
    </location>
</feature>
<dbReference type="Proteomes" id="UP000054549">
    <property type="component" value="Unassembled WGS sequence"/>
</dbReference>
<gene>
    <name evidence="2" type="ORF">M378DRAFT_88160</name>
</gene>
<keyword evidence="1" id="KW-1133">Transmembrane helix</keyword>
<evidence type="ECO:0000313" key="2">
    <source>
        <dbReference type="EMBL" id="KIL57234.1"/>
    </source>
</evidence>
<evidence type="ECO:0000256" key="1">
    <source>
        <dbReference type="SAM" id="Phobius"/>
    </source>
</evidence>
<sequence>MEQHKDSRENAPEGAELWLRDAGNAKRGFVPVRWWVNHNERSVWFDKAFDEAVKRKLLRKKKDDEDQLDLEYRYWSFVEAHPSHVVLRPGAKQEAYEAINWAMTDRLLPTESPIPAPFTQEECSTLLDLLNRFDADQNKANLQVDVAIQTRTIARILIRVAQWRQQHFRPNKPLPKDVTGKSPQPNYRRPFPRVLLDFTISCLCLGIPYLFIDRSRDHRMDEESGLRSVAPMLAIGACSCIMASIVLSASVTFLSLSGLDSVTRIAGFVAIISAVCSMASTLLAIFTIKSDLERPPQVVGGEGLLMLSKRSVVMSLPVVFLLYSIIGFVTGVVLYTLKGASITDAGLVRRPFGEYARWTAAGALGAFAGMVTVSILLFKR</sequence>
<name>A0A0C2ST59_AMAMK</name>
<dbReference type="InParanoid" id="A0A0C2ST59"/>
<proteinExistence type="predicted"/>
<feature type="transmembrane region" description="Helical" evidence="1">
    <location>
        <begin position="355"/>
        <end position="378"/>
    </location>
</feature>
<reference evidence="2 3" key="1">
    <citation type="submission" date="2014-04" db="EMBL/GenBank/DDBJ databases">
        <title>Evolutionary Origins and Diversification of the Mycorrhizal Mutualists.</title>
        <authorList>
            <consortium name="DOE Joint Genome Institute"/>
            <consortium name="Mycorrhizal Genomics Consortium"/>
            <person name="Kohler A."/>
            <person name="Kuo A."/>
            <person name="Nagy L.G."/>
            <person name="Floudas D."/>
            <person name="Copeland A."/>
            <person name="Barry K.W."/>
            <person name="Cichocki N."/>
            <person name="Veneault-Fourrey C."/>
            <person name="LaButti K."/>
            <person name="Lindquist E.A."/>
            <person name="Lipzen A."/>
            <person name="Lundell T."/>
            <person name="Morin E."/>
            <person name="Murat C."/>
            <person name="Riley R."/>
            <person name="Ohm R."/>
            <person name="Sun H."/>
            <person name="Tunlid A."/>
            <person name="Henrissat B."/>
            <person name="Grigoriev I.V."/>
            <person name="Hibbett D.S."/>
            <person name="Martin F."/>
        </authorList>
    </citation>
    <scope>NUCLEOTIDE SEQUENCE [LARGE SCALE GENOMIC DNA]</scope>
    <source>
        <strain evidence="2 3">Koide BX008</strain>
    </source>
</reference>
<evidence type="ECO:0000313" key="3">
    <source>
        <dbReference type="Proteomes" id="UP000054549"/>
    </source>
</evidence>
<dbReference type="HOGENOM" id="CLU_064131_0_0_1"/>
<keyword evidence="3" id="KW-1185">Reference proteome</keyword>
<feature type="transmembrane region" description="Helical" evidence="1">
    <location>
        <begin position="265"/>
        <end position="288"/>
    </location>
</feature>